<dbReference type="PANTHER" id="PTHR22619:SF1">
    <property type="entry name" value="ZINC FINGER SWIM DOMAIN-CONTAINING PROTEIN 8"/>
    <property type="match status" value="1"/>
</dbReference>
<feature type="non-terminal residue" evidence="3">
    <location>
        <position position="1"/>
    </location>
</feature>
<reference evidence="3" key="1">
    <citation type="submission" date="2025-08" db="UniProtKB">
        <authorList>
            <consortium name="RefSeq"/>
        </authorList>
    </citation>
    <scope>IDENTIFICATION</scope>
    <source>
        <tissue evidence="3">Testes</tissue>
    </source>
</reference>
<gene>
    <name evidence="3" type="primary">LOC100369667</name>
</gene>
<dbReference type="RefSeq" id="XP_006816885.1">
    <property type="nucleotide sequence ID" value="XM_006816822.1"/>
</dbReference>
<accession>A0ABM0MA44</accession>
<feature type="region of interest" description="Disordered" evidence="1">
    <location>
        <begin position="24"/>
        <end position="110"/>
    </location>
</feature>
<protein>
    <submittedName>
        <fullName evidence="3">Zinc finger SWIM domain-containing protein 8-like</fullName>
    </submittedName>
</protein>
<evidence type="ECO:0000256" key="1">
    <source>
        <dbReference type="SAM" id="MobiDB-lite"/>
    </source>
</evidence>
<evidence type="ECO:0000313" key="2">
    <source>
        <dbReference type="Proteomes" id="UP000694865"/>
    </source>
</evidence>
<name>A0ABM0MA44_SACKO</name>
<feature type="compositionally biased region" description="Polar residues" evidence="1">
    <location>
        <begin position="82"/>
        <end position="91"/>
    </location>
</feature>
<sequence>VPVTDSTDPHGDNAIMFNRRPALYAWRHPGPGSDSSSSGNSSDSVSSSSSGEKTTRQKIRDLESSGVTVRLGPAIAAEMGESRSSTPSPKTNRYRRGRRNEGLSPTVPNQPSEAAAHFYFELAKTVLNKAGGSSSTSLFTQPANSSNQAGPHRALHLCAFEIGLYALGLHNYVSPNWLSRTYSSHVSWITGQAMEIGSAAIFLLVESWEGHLTPPEVASLADRASRGRDPNMVRAAAQLALSCLPHAHALNPTEVNRALMQASIFQKLV</sequence>
<keyword evidence="2" id="KW-1185">Reference proteome</keyword>
<feature type="compositionally biased region" description="Low complexity" evidence="1">
    <location>
        <begin position="32"/>
        <end position="51"/>
    </location>
</feature>
<proteinExistence type="predicted"/>
<dbReference type="PANTHER" id="PTHR22619">
    <property type="entry name" value="ZINC FINGER SWIM DOMAIN CONTAINING PROTEIN 4, 5, 6"/>
    <property type="match status" value="1"/>
</dbReference>
<dbReference type="Proteomes" id="UP000694865">
    <property type="component" value="Unplaced"/>
</dbReference>
<organism evidence="2 3">
    <name type="scientific">Saccoglossus kowalevskii</name>
    <name type="common">Acorn worm</name>
    <dbReference type="NCBI Taxonomy" id="10224"/>
    <lineage>
        <taxon>Eukaryota</taxon>
        <taxon>Metazoa</taxon>
        <taxon>Hemichordata</taxon>
        <taxon>Enteropneusta</taxon>
        <taxon>Harrimaniidae</taxon>
        <taxon>Saccoglossus</taxon>
    </lineage>
</organism>
<evidence type="ECO:0000313" key="3">
    <source>
        <dbReference type="RefSeq" id="XP_006816885.1"/>
    </source>
</evidence>
<dbReference type="GeneID" id="100369667"/>
<feature type="compositionally biased region" description="Basic and acidic residues" evidence="1">
    <location>
        <begin position="53"/>
        <end position="63"/>
    </location>
</feature>